<dbReference type="SUPFAM" id="SSF50610">
    <property type="entry name" value="mu transposase, C-terminal domain"/>
    <property type="match status" value="1"/>
</dbReference>
<dbReference type="InterPro" id="IPR009057">
    <property type="entry name" value="Homeodomain-like_sf"/>
</dbReference>
<dbReference type="InterPro" id="IPR012337">
    <property type="entry name" value="RNaseH-like_sf"/>
</dbReference>
<dbReference type="PANTHER" id="PTHR35004:SF6">
    <property type="entry name" value="TRANSPOSASE"/>
    <property type="match status" value="1"/>
</dbReference>
<dbReference type="Pfam" id="PF13384">
    <property type="entry name" value="HTH_23"/>
    <property type="match status" value="1"/>
</dbReference>
<evidence type="ECO:0000313" key="3">
    <source>
        <dbReference type="EMBL" id="PAV92488.1"/>
    </source>
</evidence>
<dbReference type="Gene3D" id="1.10.10.60">
    <property type="entry name" value="Homeodomain-like"/>
    <property type="match status" value="1"/>
</dbReference>
<dbReference type="GO" id="GO:0015074">
    <property type="term" value="P:DNA integration"/>
    <property type="evidence" value="ECO:0007669"/>
    <property type="project" value="InterPro"/>
</dbReference>
<dbReference type="Pfam" id="PF00665">
    <property type="entry name" value="rve"/>
    <property type="match status" value="1"/>
</dbReference>
<dbReference type="Pfam" id="PF13401">
    <property type="entry name" value="AAA_22"/>
    <property type="match status" value="1"/>
</dbReference>
<dbReference type="OrthoDB" id="427924at2759"/>
<comment type="caution">
    <text evidence="3">The sequence shown here is derived from an EMBL/GenBank/DDBJ whole genome shotgun (WGS) entry which is preliminary data.</text>
</comment>
<evidence type="ECO:0000259" key="2">
    <source>
        <dbReference type="PROSITE" id="PS50994"/>
    </source>
</evidence>
<dbReference type="GO" id="GO:0003676">
    <property type="term" value="F:nucleic acid binding"/>
    <property type="evidence" value="ECO:0007669"/>
    <property type="project" value="InterPro"/>
</dbReference>
<dbReference type="Proteomes" id="UP000218231">
    <property type="component" value="Unassembled WGS sequence"/>
</dbReference>
<accession>A0A2A2M204</accession>
<dbReference type="SUPFAM" id="SSF46689">
    <property type="entry name" value="Homeodomain-like"/>
    <property type="match status" value="1"/>
</dbReference>
<organism evidence="3 4">
    <name type="scientific">Diploscapter pachys</name>
    <dbReference type="NCBI Taxonomy" id="2018661"/>
    <lineage>
        <taxon>Eukaryota</taxon>
        <taxon>Metazoa</taxon>
        <taxon>Ecdysozoa</taxon>
        <taxon>Nematoda</taxon>
        <taxon>Chromadorea</taxon>
        <taxon>Rhabditida</taxon>
        <taxon>Rhabditina</taxon>
        <taxon>Rhabditomorpha</taxon>
        <taxon>Rhabditoidea</taxon>
        <taxon>Rhabditidae</taxon>
        <taxon>Diploscapter</taxon>
    </lineage>
</organism>
<dbReference type="GO" id="GO:0005634">
    <property type="term" value="C:nucleus"/>
    <property type="evidence" value="ECO:0007669"/>
    <property type="project" value="UniProtKB-SubCell"/>
</dbReference>
<dbReference type="PROSITE" id="PS50994">
    <property type="entry name" value="INTEGRASE"/>
    <property type="match status" value="1"/>
</dbReference>
<dbReference type="GO" id="GO:0016887">
    <property type="term" value="F:ATP hydrolysis activity"/>
    <property type="evidence" value="ECO:0007669"/>
    <property type="project" value="InterPro"/>
</dbReference>
<dbReference type="AlphaFoldDB" id="A0A2A2M204"/>
<keyword evidence="4" id="KW-1185">Reference proteome</keyword>
<dbReference type="InterPro" id="IPR015378">
    <property type="entry name" value="Transposase-like_Mu_C"/>
</dbReference>
<dbReference type="SUPFAM" id="SSF52540">
    <property type="entry name" value="P-loop containing nucleoside triphosphate hydrolases"/>
    <property type="match status" value="1"/>
</dbReference>
<protein>
    <recommendedName>
        <fullName evidence="2">Integrase catalytic domain-containing protein</fullName>
    </recommendedName>
</protein>
<evidence type="ECO:0000256" key="1">
    <source>
        <dbReference type="ARBA" id="ARBA00004123"/>
    </source>
</evidence>
<dbReference type="EMBL" id="LIAE01006178">
    <property type="protein sequence ID" value="PAV92488.1"/>
    <property type="molecule type" value="Genomic_DNA"/>
</dbReference>
<sequence length="804" mass="89571">MLGGKVLFVGRAAGIADQRVRHSRSVTYKAPSPQNIWYHLCETRLSAAFRAVGDRPAESAERSSIGQGAITMADGRRSETGGAEVARRMAALRAHLHGGASLAKVAADAGVSLRTVQRWLARYTANGPMGLARPLRPEAGTRTFPDGLVQLIQGMALTKPPASIATIHRRVVHVASEYGWHTPSYGSVRDIVRRIDPAMLTLAHEGAAAFRDKYEMVHRHRADRPNAIWQADHTELDILILDARGRPTRPWLTTVVDDHSRVIAGYMVFLGAPSALNTSLALRQAIWRKADPAWPVCGIPDVLHVDHGSDFTSLHLEQAAADLRIRLIYSAVARPQGRGKIERLFRTINTELLAELPGNLRAGKTVSPPALSLAELDAAIGAWIISTYNARPHRSIGAAPIAAWRGDGWLPRMPETLAELDMLLVMVAKPRTVHRDGIRFEGLRYFDPTLAAYVGEPVTIRYDPRDMGEVRVFHRNVFLCRAIDADHAANSVTLKDIQAARIAHRRRLRQEIREKQSSVIDYLPAILRTPAPIAKPARLPELAPHRRFIEFADAVRKHRYIGLCHGPAGVGKTLSACRYARWHKAAPLLTVWGPRDPSDLEIYAHLAQARAVFYTPSVGSTLRELRQDLPRLLDRVDHCIDEHVRPQKVGQVRYVSRHTRYVEMVIVDEAERLSTTALEYMRDVFDRQGIGLILIGMPGIEKRMARYPQLFSRVGFAHQYRPLQDAELTFVLTRRWRDLGLALDDADFTDAQAVAAIVRITGGNFRLLHRLFVQIERVLKINGLATISEDVVEAARSTLVIGVT</sequence>
<dbReference type="Pfam" id="PF09299">
    <property type="entry name" value="Mu-transpos_C"/>
    <property type="match status" value="1"/>
</dbReference>
<gene>
    <name evidence="3" type="ORF">WR25_15469</name>
</gene>
<dbReference type="InterPro" id="IPR009004">
    <property type="entry name" value="Transposase_Mu_C"/>
</dbReference>
<dbReference type="InterPro" id="IPR036397">
    <property type="entry name" value="RNaseH_sf"/>
</dbReference>
<feature type="domain" description="Integrase catalytic" evidence="2">
    <location>
        <begin position="221"/>
        <end position="408"/>
    </location>
</feature>
<comment type="subcellular location">
    <subcellularLocation>
        <location evidence="1">Nucleus</location>
    </subcellularLocation>
</comment>
<dbReference type="PANTHER" id="PTHR35004">
    <property type="entry name" value="TRANSPOSASE RV3428C-RELATED"/>
    <property type="match status" value="1"/>
</dbReference>
<proteinExistence type="predicted"/>
<dbReference type="SUPFAM" id="SSF53098">
    <property type="entry name" value="Ribonuclease H-like"/>
    <property type="match status" value="1"/>
</dbReference>
<evidence type="ECO:0000313" key="4">
    <source>
        <dbReference type="Proteomes" id="UP000218231"/>
    </source>
</evidence>
<dbReference type="InterPro" id="IPR001584">
    <property type="entry name" value="Integrase_cat-core"/>
</dbReference>
<dbReference type="Gene3D" id="3.30.420.10">
    <property type="entry name" value="Ribonuclease H-like superfamily/Ribonuclease H"/>
    <property type="match status" value="1"/>
</dbReference>
<dbReference type="InterPro" id="IPR027417">
    <property type="entry name" value="P-loop_NTPase"/>
</dbReference>
<reference evidence="3 4" key="1">
    <citation type="journal article" date="2017" name="Curr. Biol.">
        <title>Genome architecture and evolution of a unichromosomal asexual nematode.</title>
        <authorList>
            <person name="Fradin H."/>
            <person name="Zegar C."/>
            <person name="Gutwein M."/>
            <person name="Lucas J."/>
            <person name="Kovtun M."/>
            <person name="Corcoran D."/>
            <person name="Baugh L.R."/>
            <person name="Kiontke K."/>
            <person name="Gunsalus K."/>
            <person name="Fitch D.H."/>
            <person name="Piano F."/>
        </authorList>
    </citation>
    <scope>NUCLEOTIDE SEQUENCE [LARGE SCALE GENOMIC DNA]</scope>
    <source>
        <strain evidence="3">PF1309</strain>
    </source>
</reference>
<dbReference type="Gene3D" id="2.30.30.130">
    <property type="entry name" value="Transposase, Mu, C-terminal"/>
    <property type="match status" value="1"/>
</dbReference>
<dbReference type="InterPro" id="IPR049945">
    <property type="entry name" value="AAA_22"/>
</dbReference>
<name>A0A2A2M204_9BILA</name>